<organism evidence="1 2">
    <name type="scientific">Micromonospora sicca</name>
    <dbReference type="NCBI Taxonomy" id="2202420"/>
    <lineage>
        <taxon>Bacteria</taxon>
        <taxon>Bacillati</taxon>
        <taxon>Actinomycetota</taxon>
        <taxon>Actinomycetes</taxon>
        <taxon>Micromonosporales</taxon>
        <taxon>Micromonosporaceae</taxon>
        <taxon>Micromonospora</taxon>
    </lineage>
</organism>
<gene>
    <name evidence="1" type="ORF">U2F25_01240</name>
</gene>
<dbReference type="RefSeq" id="WP_322438774.1">
    <property type="nucleotide sequence ID" value="NZ_JAXOTQ010000001.1"/>
</dbReference>
<proteinExistence type="predicted"/>
<name>A0ABU5J6A2_9ACTN</name>
<sequence>MRRADLDVIAATLEEIAESLLLARLRNAPQDTAPLLRLFDTHRVDL</sequence>
<protein>
    <submittedName>
        <fullName evidence="1">Uncharacterized protein</fullName>
    </submittedName>
</protein>
<dbReference type="Proteomes" id="UP001290101">
    <property type="component" value="Unassembled WGS sequence"/>
</dbReference>
<evidence type="ECO:0000313" key="2">
    <source>
        <dbReference type="Proteomes" id="UP001290101"/>
    </source>
</evidence>
<evidence type="ECO:0000313" key="1">
    <source>
        <dbReference type="EMBL" id="MDZ5488100.1"/>
    </source>
</evidence>
<keyword evidence="2" id="KW-1185">Reference proteome</keyword>
<dbReference type="EMBL" id="JAXOTQ010000001">
    <property type="protein sequence ID" value="MDZ5488100.1"/>
    <property type="molecule type" value="Genomic_DNA"/>
</dbReference>
<accession>A0ABU5J6A2</accession>
<comment type="caution">
    <text evidence="1">The sequence shown here is derived from an EMBL/GenBank/DDBJ whole genome shotgun (WGS) entry which is preliminary data.</text>
</comment>
<reference evidence="1 2" key="1">
    <citation type="submission" date="2023-12" db="EMBL/GenBank/DDBJ databases">
        <title>Micromonospora sp. nov., isolated from Atacama Desert.</title>
        <authorList>
            <person name="Carro L."/>
            <person name="Golinska P."/>
            <person name="Klenk H.-P."/>
            <person name="Goodfellow M."/>
        </authorList>
    </citation>
    <scope>NUCLEOTIDE SEQUENCE [LARGE SCALE GENOMIC DNA]</scope>
    <source>
        <strain evidence="1 2">4G53</strain>
    </source>
</reference>